<dbReference type="RefSeq" id="WP_074753061.1">
    <property type="nucleotide sequence ID" value="NZ_FNCO01000006.1"/>
</dbReference>
<dbReference type="STRING" id="89065.SAMN05216605_106215"/>
<reference evidence="3" key="1">
    <citation type="submission" date="2016-10" db="EMBL/GenBank/DDBJ databases">
        <authorList>
            <person name="Varghese N."/>
            <person name="Submissions S."/>
        </authorList>
    </citation>
    <scope>NUCLEOTIDE SEQUENCE [LARGE SCALE GENOMIC DNA]</scope>
    <source>
        <strain evidence="3">ATCC 700689</strain>
    </source>
</reference>
<evidence type="ECO:0000313" key="3">
    <source>
        <dbReference type="Proteomes" id="UP000182894"/>
    </source>
</evidence>
<sequence>MGYRRSTALMMLNVAAGLLLSLLLEAPGFALAAEAAPVPPVPPSALAFVQDRHLGESLGWLGYQVASRTVTFTTIVETVGRTKAQEIVQEELQYLQPQYQQEWDRNLAAAYAASFTPEELTALNVGDPPQDIANKFRSKQRDVGMDMKGRSSELLKVYVSTALDNALKKAKP</sequence>
<evidence type="ECO:0000256" key="1">
    <source>
        <dbReference type="SAM" id="SignalP"/>
    </source>
</evidence>
<protein>
    <submittedName>
        <fullName evidence="2">Uncharacterized protein</fullName>
    </submittedName>
</protein>
<dbReference type="Proteomes" id="UP000182894">
    <property type="component" value="Unassembled WGS sequence"/>
</dbReference>
<dbReference type="AlphaFoldDB" id="A0A1G8CE26"/>
<feature type="chain" id="PRO_5010353734" evidence="1">
    <location>
        <begin position="33"/>
        <end position="172"/>
    </location>
</feature>
<dbReference type="EMBL" id="FNCO01000006">
    <property type="protein sequence ID" value="SDH43443.1"/>
    <property type="molecule type" value="Genomic_DNA"/>
</dbReference>
<organism evidence="2 3">
    <name type="scientific">Pseudomonas abietaniphila</name>
    <dbReference type="NCBI Taxonomy" id="89065"/>
    <lineage>
        <taxon>Bacteria</taxon>
        <taxon>Pseudomonadati</taxon>
        <taxon>Pseudomonadota</taxon>
        <taxon>Gammaproteobacteria</taxon>
        <taxon>Pseudomonadales</taxon>
        <taxon>Pseudomonadaceae</taxon>
        <taxon>Pseudomonas</taxon>
    </lineage>
</organism>
<feature type="signal peptide" evidence="1">
    <location>
        <begin position="1"/>
        <end position="32"/>
    </location>
</feature>
<gene>
    <name evidence="2" type="ORF">SAMN05216605_106215</name>
</gene>
<accession>A0A1G8CE26</accession>
<proteinExistence type="predicted"/>
<keyword evidence="1" id="KW-0732">Signal</keyword>
<keyword evidence="3" id="KW-1185">Reference proteome</keyword>
<dbReference type="OrthoDB" id="6064865at2"/>
<name>A0A1G8CE26_9PSED</name>
<evidence type="ECO:0000313" key="2">
    <source>
        <dbReference type="EMBL" id="SDH43443.1"/>
    </source>
</evidence>